<evidence type="ECO:0000313" key="5">
    <source>
        <dbReference type="RefSeq" id="XP_022318248.1"/>
    </source>
</evidence>
<dbReference type="AlphaFoldDB" id="A0A8B8CR01"/>
<evidence type="ECO:0000313" key="6">
    <source>
        <dbReference type="RefSeq" id="XP_022318335.1"/>
    </source>
</evidence>
<feature type="compositionally biased region" description="Basic and acidic residues" evidence="1">
    <location>
        <begin position="61"/>
        <end position="77"/>
    </location>
</feature>
<feature type="compositionally biased region" description="Polar residues" evidence="1">
    <location>
        <begin position="588"/>
        <end position="601"/>
    </location>
</feature>
<proteinExistence type="predicted"/>
<feature type="compositionally biased region" description="Basic and acidic residues" evidence="1">
    <location>
        <begin position="31"/>
        <end position="46"/>
    </location>
</feature>
<feature type="region of interest" description="Disordered" evidence="1">
    <location>
        <begin position="1"/>
        <end position="212"/>
    </location>
</feature>
<feature type="compositionally biased region" description="Basic and acidic residues" evidence="1">
    <location>
        <begin position="145"/>
        <end position="212"/>
    </location>
</feature>
<sequence>MSTLEERREARRRRRQQEETGQKLNGDDDLSERLDRRRREREERLKNIAAGVNAINGEDELERRRRERREQRLRSSEATEDTTSSRRTRRRGTEDEIDATEESSYTSTRSRRRRGYEEEETPAAPEEPQVDPEEEARKRRAAQAEQERQEEEERARREEEEEERQRQAEIRRQQEEEQRKLDEERRKREEAERAQREEIDNLLDRQKKEREKQEIHINERIRNLQSVKDTVNEDLFIDEENWNNNHPNRGNNLSEMDRRKSESNKTTQLKTFFEDRMEEQKSTGLSVEVQRKDGSSRRQHVRHILLQPGNLSLDESSQSHVQERLIKFQSSLQISPKDASPKDLHVFHAKVISPGTDRLKDIQKRFEGEISNNGDLSNNRLGRLSASETHLNITEKTDSPRTGNKRVLDRWQPAVDSQKSPLATSFKATSTSNMDNGASRKAGTVTLLASKFATSKESLSDNHVTSPTTLKHSGSFKDVSSIRRHWSESVDSTEKPEPTPTSLRRQKSMGAKVSERWHFQKQDNTSLLNKSQEPSFPSKTNREAFSSARTQSLTSSSTENLHFSPSRSRPLSTSSTDSQKDVVVATPVTITTNGWHRTNGFQKEEEERIERERLEREEQEREEAARRMEEEQKKRNRKRKGLGGLDKEKKNKLKELHGDSESADDEDEESMSSSDSSFYTPHHSRPTPLHRVTPLPTDLESMSKASLIKLCKDLHALMATLEEELYDWNMKVRKQEGEINSLSLKVNDSKGKFVKPVLRKVNKESKFDKLKKDKSDFRGNLKSTGQSKYALDEEGEEKAGK</sequence>
<reference evidence="2" key="1">
    <citation type="submission" date="2024-06" db="UniProtKB">
        <authorList>
            <consortium name="RefSeq"/>
        </authorList>
    </citation>
    <scope>NUCLEOTIDE SEQUENCE [LARGE SCALE GENOMIC DNA]</scope>
</reference>
<dbReference type="RefSeq" id="XP_022318248.1">
    <property type="nucleotide sequence ID" value="XM_022462540.1"/>
</dbReference>
<dbReference type="OrthoDB" id="6152931at2759"/>
<feature type="compositionally biased region" description="Low complexity" evidence="1">
    <location>
        <begin position="546"/>
        <end position="577"/>
    </location>
</feature>
<name>A0A8B8CR01_CRAVI</name>
<feature type="compositionally biased region" description="Basic and acidic residues" evidence="1">
    <location>
        <begin position="645"/>
        <end position="660"/>
    </location>
</feature>
<dbReference type="Gene3D" id="1.20.5.350">
    <property type="match status" value="1"/>
</dbReference>
<accession>A0A8B8CR01</accession>
<dbReference type="RefSeq" id="XP_022318085.1">
    <property type="nucleotide sequence ID" value="XM_022462377.1"/>
</dbReference>
<dbReference type="KEGG" id="cvn:111121184"/>
<dbReference type="GeneID" id="111121184"/>
<reference evidence="3 4" key="2">
    <citation type="submission" date="2025-04" db="UniProtKB">
        <authorList>
            <consortium name="RefSeq"/>
        </authorList>
    </citation>
    <scope>IDENTIFICATION</scope>
    <source>
        <tissue evidence="3 4">Whole sample</tissue>
    </source>
</reference>
<feature type="region of interest" description="Disordered" evidence="1">
    <location>
        <begin position="456"/>
        <end position="695"/>
    </location>
</feature>
<dbReference type="InterPro" id="IPR038077">
    <property type="entry name" value="Troponin_sf"/>
</dbReference>
<feature type="compositionally biased region" description="Low complexity" evidence="1">
    <location>
        <begin position="242"/>
        <end position="252"/>
    </location>
</feature>
<dbReference type="Proteomes" id="UP000694844">
    <property type="component" value="Chromosome 1"/>
</dbReference>
<gene>
    <name evidence="3 4 5 6" type="primary">LOC111121184</name>
</gene>
<feature type="compositionally biased region" description="Basic and acidic residues" evidence="1">
    <location>
        <begin position="485"/>
        <end position="497"/>
    </location>
</feature>
<feature type="region of interest" description="Disordered" evidence="1">
    <location>
        <begin position="241"/>
        <end position="266"/>
    </location>
</feature>
<dbReference type="SUPFAM" id="SSF90250">
    <property type="entry name" value="Troponin coil-coiled subunits"/>
    <property type="match status" value="1"/>
</dbReference>
<feature type="compositionally biased region" description="Polar residues" evidence="1">
    <location>
        <begin position="522"/>
        <end position="539"/>
    </location>
</feature>
<evidence type="ECO:0000256" key="1">
    <source>
        <dbReference type="SAM" id="MobiDB-lite"/>
    </source>
</evidence>
<feature type="compositionally biased region" description="Polar residues" evidence="1">
    <location>
        <begin position="456"/>
        <end position="472"/>
    </location>
</feature>
<dbReference type="RefSeq" id="XP_022318167.1">
    <property type="nucleotide sequence ID" value="XM_022462459.1"/>
</dbReference>
<dbReference type="Pfam" id="PF00992">
    <property type="entry name" value="Troponin"/>
    <property type="match status" value="1"/>
</dbReference>
<feature type="compositionally biased region" description="Acidic residues" evidence="1">
    <location>
        <begin position="792"/>
        <end position="801"/>
    </location>
</feature>
<feature type="compositionally biased region" description="Acidic residues" evidence="1">
    <location>
        <begin position="661"/>
        <end position="670"/>
    </location>
</feature>
<evidence type="ECO:0000313" key="3">
    <source>
        <dbReference type="RefSeq" id="XP_022318085.1"/>
    </source>
</evidence>
<dbReference type="RefSeq" id="XP_022318335.1">
    <property type="nucleotide sequence ID" value="XM_022462627.1"/>
</dbReference>
<feature type="compositionally biased region" description="Polar residues" evidence="1">
    <location>
        <begin position="415"/>
        <end position="436"/>
    </location>
</feature>
<dbReference type="GO" id="GO:0005861">
    <property type="term" value="C:troponin complex"/>
    <property type="evidence" value="ECO:0007669"/>
    <property type="project" value="InterPro"/>
</dbReference>
<evidence type="ECO:0000313" key="4">
    <source>
        <dbReference type="RefSeq" id="XP_022318167.1"/>
    </source>
</evidence>
<feature type="region of interest" description="Disordered" evidence="1">
    <location>
        <begin position="387"/>
        <end position="439"/>
    </location>
</feature>
<feature type="region of interest" description="Disordered" evidence="1">
    <location>
        <begin position="775"/>
        <end position="801"/>
    </location>
</feature>
<feature type="compositionally biased region" description="Basic and acidic residues" evidence="1">
    <location>
        <begin position="602"/>
        <end position="633"/>
    </location>
</feature>
<protein>
    <submittedName>
        <fullName evidence="3 4">Trichohyalin-like isoform X1</fullName>
    </submittedName>
</protein>
<organism evidence="2 5">
    <name type="scientific">Crassostrea virginica</name>
    <name type="common">Eastern oyster</name>
    <dbReference type="NCBI Taxonomy" id="6565"/>
    <lineage>
        <taxon>Eukaryota</taxon>
        <taxon>Metazoa</taxon>
        <taxon>Spiralia</taxon>
        <taxon>Lophotrochozoa</taxon>
        <taxon>Mollusca</taxon>
        <taxon>Bivalvia</taxon>
        <taxon>Autobranchia</taxon>
        <taxon>Pteriomorphia</taxon>
        <taxon>Ostreida</taxon>
        <taxon>Ostreoidea</taxon>
        <taxon>Ostreidae</taxon>
        <taxon>Crassostrea</taxon>
    </lineage>
</organism>
<keyword evidence="2" id="KW-1185">Reference proteome</keyword>
<evidence type="ECO:0000313" key="2">
    <source>
        <dbReference type="Proteomes" id="UP000694844"/>
    </source>
</evidence>
<dbReference type="InterPro" id="IPR001978">
    <property type="entry name" value="Troponin"/>
</dbReference>